<accession>J9CQM1</accession>
<evidence type="ECO:0000313" key="1">
    <source>
        <dbReference type="EMBL" id="EJX02451.1"/>
    </source>
</evidence>
<sequence length="71" mass="8243">MLVCKLLSSFVLTCTREWQKKYDFWCNLTSSDDSFAQTVGRVDFAPNGFLRIVRNAFSFPKWVSACCQKCF</sequence>
<protein>
    <submittedName>
        <fullName evidence="1">Uncharacterized protein</fullName>
    </submittedName>
</protein>
<organism evidence="1">
    <name type="scientific">gut metagenome</name>
    <dbReference type="NCBI Taxonomy" id="749906"/>
    <lineage>
        <taxon>unclassified sequences</taxon>
        <taxon>metagenomes</taxon>
        <taxon>organismal metagenomes</taxon>
    </lineage>
</organism>
<proteinExistence type="predicted"/>
<comment type="caution">
    <text evidence="1">The sequence shown here is derived from an EMBL/GenBank/DDBJ whole genome shotgun (WGS) entry which is preliminary data.</text>
</comment>
<dbReference type="AlphaFoldDB" id="J9CQM1"/>
<dbReference type="EMBL" id="AMCI01002543">
    <property type="protein sequence ID" value="EJX02451.1"/>
    <property type="molecule type" value="Genomic_DNA"/>
</dbReference>
<reference evidence="1" key="1">
    <citation type="journal article" date="2012" name="PLoS ONE">
        <title>Gene sets for utilization of primary and secondary nutrition supplies in the distal gut of endangered iberian lynx.</title>
        <authorList>
            <person name="Alcaide M."/>
            <person name="Messina E."/>
            <person name="Richter M."/>
            <person name="Bargiela R."/>
            <person name="Peplies J."/>
            <person name="Huws S.A."/>
            <person name="Newbold C.J."/>
            <person name="Golyshin P.N."/>
            <person name="Simon M.A."/>
            <person name="Lopez G."/>
            <person name="Yakimov M.M."/>
            <person name="Ferrer M."/>
        </authorList>
    </citation>
    <scope>NUCLEOTIDE SEQUENCE</scope>
</reference>
<name>J9CQM1_9ZZZZ</name>
<gene>
    <name evidence="1" type="ORF">EVA_09442</name>
</gene>